<dbReference type="KEGG" id="dor:Desor_4206"/>
<evidence type="ECO:0000313" key="2">
    <source>
        <dbReference type="EMBL" id="AET69642.1"/>
    </source>
</evidence>
<dbReference type="PANTHER" id="PTHR47585">
    <property type="match status" value="1"/>
</dbReference>
<dbReference type="OrthoDB" id="21390at2"/>
<dbReference type="RefSeq" id="WP_014186449.1">
    <property type="nucleotide sequence ID" value="NC_016584.1"/>
</dbReference>
<accession>G7WHT0</accession>
<protein>
    <recommendedName>
        <fullName evidence="1">AtuA-like ferredoxin-fold domain-containing protein</fullName>
    </recommendedName>
</protein>
<dbReference type="Pfam" id="PF23544">
    <property type="entry name" value="AtuA_ferredoxin"/>
    <property type="match status" value="1"/>
</dbReference>
<feature type="domain" description="AtuA-like ferredoxin-fold" evidence="1">
    <location>
        <begin position="3"/>
        <end position="101"/>
    </location>
</feature>
<keyword evidence="3" id="KW-1185">Reference proteome</keyword>
<name>G7WHT0_DESOD</name>
<dbReference type="PANTHER" id="PTHR47585:SF2">
    <property type="entry name" value="DUF1446 DOMAIN PROTEIN (AFU_ORTHOLOGUE AFUA_6G11420)"/>
    <property type="match status" value="1"/>
</dbReference>
<dbReference type="STRING" id="768706.Desor_4206"/>
<reference evidence="3" key="1">
    <citation type="submission" date="2011-11" db="EMBL/GenBank/DDBJ databases">
        <title>Complete sequence of Desulfosporosinus orientis DSM 765.</title>
        <authorList>
            <person name="Lucas S."/>
            <person name="Han J."/>
            <person name="Lapidus A."/>
            <person name="Cheng J.-F."/>
            <person name="Goodwin L."/>
            <person name="Pitluck S."/>
            <person name="Peters L."/>
            <person name="Ovchinnikova G."/>
            <person name="Teshima H."/>
            <person name="Detter J.C."/>
            <person name="Han C."/>
            <person name="Tapia R."/>
            <person name="Land M."/>
            <person name="Hauser L."/>
            <person name="Kyrpides N."/>
            <person name="Ivanova N."/>
            <person name="Pagani I."/>
            <person name="Pester M."/>
            <person name="Spring S."/>
            <person name="Ollivier B."/>
            <person name="Rattei T."/>
            <person name="Klenk H.-P."/>
            <person name="Wagner M."/>
            <person name="Loy A."/>
            <person name="Woyke T."/>
        </authorList>
    </citation>
    <scope>NUCLEOTIDE SEQUENCE [LARGE SCALE GENOMIC DNA]</scope>
    <source>
        <strain evidence="3">ATCC 19365 / DSM 765 / NCIMB 8382 / VKM B-1628</strain>
    </source>
</reference>
<reference evidence="2 3" key="2">
    <citation type="journal article" date="2012" name="J. Bacteriol.">
        <title>Complete genome sequences of Desulfosporosinus orientis DSM765T, Desulfosporosinus youngiae DSM17734T, Desulfosporosinus meridiei DSM13257T, and Desulfosporosinus acidiphilus DSM22704T.</title>
        <authorList>
            <person name="Pester M."/>
            <person name="Brambilla E."/>
            <person name="Alazard D."/>
            <person name="Rattei T."/>
            <person name="Weinmaier T."/>
            <person name="Han J."/>
            <person name="Lucas S."/>
            <person name="Lapidus A."/>
            <person name="Cheng J.F."/>
            <person name="Goodwin L."/>
            <person name="Pitluck S."/>
            <person name="Peters L."/>
            <person name="Ovchinnikova G."/>
            <person name="Teshima H."/>
            <person name="Detter J.C."/>
            <person name="Han C.S."/>
            <person name="Tapia R."/>
            <person name="Land M.L."/>
            <person name="Hauser L."/>
            <person name="Kyrpides N.C."/>
            <person name="Ivanova N.N."/>
            <person name="Pagani I."/>
            <person name="Huntmann M."/>
            <person name="Wei C.L."/>
            <person name="Davenport K.W."/>
            <person name="Daligault H."/>
            <person name="Chain P.S."/>
            <person name="Chen A."/>
            <person name="Mavromatis K."/>
            <person name="Markowitz V."/>
            <person name="Szeto E."/>
            <person name="Mikhailova N."/>
            <person name="Pati A."/>
            <person name="Wagner M."/>
            <person name="Woyke T."/>
            <person name="Ollivier B."/>
            <person name="Klenk H.P."/>
            <person name="Spring S."/>
            <person name="Loy A."/>
        </authorList>
    </citation>
    <scope>NUCLEOTIDE SEQUENCE [LARGE SCALE GENOMIC DNA]</scope>
    <source>
        <strain evidence="3">ATCC 19365 / DSM 765 / NCIMB 8382 / VKM B-1628</strain>
    </source>
</reference>
<organism evidence="2 3">
    <name type="scientific">Desulfosporosinus orientis (strain ATCC 19365 / DSM 765 / NCIMB 8382 / VKM B-1628 / Singapore I)</name>
    <name type="common">Desulfotomaculum orientis</name>
    <dbReference type="NCBI Taxonomy" id="768706"/>
    <lineage>
        <taxon>Bacteria</taxon>
        <taxon>Bacillati</taxon>
        <taxon>Bacillota</taxon>
        <taxon>Clostridia</taxon>
        <taxon>Eubacteriales</taxon>
        <taxon>Desulfitobacteriaceae</taxon>
        <taxon>Desulfosporosinus</taxon>
    </lineage>
</organism>
<dbReference type="InterPro" id="IPR056362">
    <property type="entry name" value="AtuA-like_ferredoxin_dom"/>
</dbReference>
<gene>
    <name evidence="2" type="ordered locus">Desor_4206</name>
</gene>
<dbReference type="AlphaFoldDB" id="G7WHT0"/>
<dbReference type="PATRIC" id="fig|768706.3.peg.4265"/>
<proteinExistence type="predicted"/>
<dbReference type="HOGENOM" id="CLU_142305_0_0_9"/>
<dbReference type="eggNOG" id="ENOG5032S8H">
    <property type="taxonomic scope" value="Bacteria"/>
</dbReference>
<evidence type="ECO:0000313" key="3">
    <source>
        <dbReference type="Proteomes" id="UP000006346"/>
    </source>
</evidence>
<sequence length="118" mass="13116">MIVQLCEIAQVRSGDKGDCSDISLFAQNKEMFEVFKSEITAEKVFEHFKPMASGPVQRFEMENVLALKFIIDGALAGGAAQSLRSDNLGKCFGSNLLRMKIDVPDHILQGAKCFRYPK</sequence>
<dbReference type="Proteomes" id="UP000006346">
    <property type="component" value="Chromosome"/>
</dbReference>
<dbReference type="EMBL" id="CP003108">
    <property type="protein sequence ID" value="AET69642.1"/>
    <property type="molecule type" value="Genomic_DNA"/>
</dbReference>
<evidence type="ECO:0000259" key="1">
    <source>
        <dbReference type="Pfam" id="PF23544"/>
    </source>
</evidence>